<dbReference type="Pfam" id="PF08386">
    <property type="entry name" value="Abhydrolase_4"/>
    <property type="match status" value="1"/>
</dbReference>
<comment type="caution">
    <text evidence="7">The sequence shown here is derived from an EMBL/GenBank/DDBJ whole genome shotgun (WGS) entry which is preliminary data.</text>
</comment>
<keyword evidence="5" id="KW-0732">Signal</keyword>
<evidence type="ECO:0000256" key="3">
    <source>
        <dbReference type="SAM" id="MobiDB-lite"/>
    </source>
</evidence>
<keyword evidence="1" id="KW-0547">Nucleotide-binding</keyword>
<dbReference type="OrthoDB" id="425534at2759"/>
<dbReference type="Pfam" id="PF01121">
    <property type="entry name" value="CoaE"/>
    <property type="match status" value="1"/>
</dbReference>
<feature type="region of interest" description="Disordered" evidence="3">
    <location>
        <begin position="242"/>
        <end position="274"/>
    </location>
</feature>
<dbReference type="NCBIfam" id="TIGR00152">
    <property type="entry name" value="dephospho-CoA kinase"/>
    <property type="match status" value="1"/>
</dbReference>
<dbReference type="EMBL" id="CAGA01000001">
    <property type="protein sequence ID" value="CCE26538.1"/>
    <property type="molecule type" value="Genomic_DNA"/>
</dbReference>
<dbReference type="PROSITE" id="PS51219">
    <property type="entry name" value="DPCK"/>
    <property type="match status" value="1"/>
</dbReference>
<sequence>MKCTPMSSLLAVILGSSAALLSSAAASYSSGPGFDWLSPQPLWHLQYTQCYDGFECARIHMPLDWLNLTDTRTVTLAVLKVPATVPASDPRHGGTVIVNPGGPGDSGVVHMLKNGRYIQSMLDSPGRRFDVLSFDTRGVALSTPRADCYTSEAARRAAEWQARGARPLDGLDMAALKRALARTTAHGLQCAGYREEGIAFNMHEYTATASVARDMLRLVDETEILRRRAAMPDVLDAMESGMQQPLGGGGEGVDDVDDHDAGADGHDAGRTPRPRLQYYGTSYGTVLGNAFLSMFPGRVKRMILDGVVVADNWVLGDWEESAVDTHHAINYFYKTCFQAGTRCALRNDSDSSWHSIQQRVDVLVARLDEDPVPGATVDGPEVVIDGSDILDLMFGQLYSPLDFFESLSSTLAQAVRGNYTQLLAELVPPMSDNDAMYDIDRNNASNDTDSAVDAILRAYTWMAETFSSVACGDTPNLGHYPLSHWQHKLQKLHERYPRLGVLIAEQTLKCAGWQSHPKDRFAGPFRSPSPPPVPDSHDDDENDSRPSAPLLLLSTLYDPITPLDSARAVARSHPQSRVLVQNSLQQQRKQLTKIQTQGARIKKRHEKNQRQHSRVNMLVIGLTGSIATGKSTISSLLHSPPHQLPVIDADVLARKVVEPGTAGYVAIVKHFAPTTPDLLVPPSDSMPPNGPHGKGRPLDRPALGKRVFGDTPDLRRDRAVLNGIVHPAVRWEMLKALVGCYLRGCWAVVVDVPLLFESKLDRFCGTTLVVAVRDPDIQMRRLMERDAHLSKADAENRVKSQMDVRVKAARCLQRGEGNGVVLWNDGSRDELATSLDEAVRKLRRSSPDWWSWMLLACPPLAIAVSAWIFWQNTSINRRWEASQSEEKARL</sequence>
<dbReference type="Proteomes" id="UP000016801">
    <property type="component" value="Unassembled WGS sequence"/>
</dbReference>
<feature type="region of interest" description="Disordered" evidence="3">
    <location>
        <begin position="519"/>
        <end position="547"/>
    </location>
</feature>
<dbReference type="InterPro" id="IPR029058">
    <property type="entry name" value="AB_hydrolase_fold"/>
</dbReference>
<keyword evidence="4" id="KW-1133">Transmembrane helix</keyword>
<dbReference type="PANTHER" id="PTHR10695">
    <property type="entry name" value="DEPHOSPHO-COA KINASE-RELATED"/>
    <property type="match status" value="1"/>
</dbReference>
<dbReference type="HOGENOM" id="CLU_324393_0_0_1"/>
<feature type="region of interest" description="Disordered" evidence="3">
    <location>
        <begin position="678"/>
        <end position="705"/>
    </location>
</feature>
<dbReference type="Gene3D" id="3.40.50.300">
    <property type="entry name" value="P-loop containing nucleotide triphosphate hydrolases"/>
    <property type="match status" value="1"/>
</dbReference>
<proteinExistence type="inferred from homology"/>
<dbReference type="AlphaFoldDB" id="M1W490"/>
<feature type="compositionally biased region" description="Basic and acidic residues" evidence="3">
    <location>
        <begin position="259"/>
        <end position="270"/>
    </location>
</feature>
<gene>
    <name evidence="7" type="ORF">CPUR_00006</name>
</gene>
<reference evidence="7 8" key="1">
    <citation type="journal article" date="2013" name="PLoS Genet.">
        <title>Plant-symbiotic fungi as chemical engineers: Multi-genome analysis of the Clavicipitaceae reveals dynamics of alkaloid loci.</title>
        <authorList>
            <person name="Schardl C.L."/>
            <person name="Young C.A."/>
            <person name="Hesse U."/>
            <person name="Amyotte S.G."/>
            <person name="Andreeva K."/>
            <person name="Calie P.J."/>
            <person name="Fleetwood D.J."/>
            <person name="Haws D.C."/>
            <person name="Moore N."/>
            <person name="Oeser B."/>
            <person name="Panaccione D.G."/>
            <person name="Schweri K.K."/>
            <person name="Voisey C.R."/>
            <person name="Farman M.L."/>
            <person name="Jaromczyk J.W."/>
            <person name="Roe B.A."/>
            <person name="O'Sullivan D.M."/>
            <person name="Scott B."/>
            <person name="Tudzynski P."/>
            <person name="An Z."/>
            <person name="Arnaoudova E.G."/>
            <person name="Bullock C.T."/>
            <person name="Charlton N.D."/>
            <person name="Chen L."/>
            <person name="Cox M."/>
            <person name="Dinkins R.D."/>
            <person name="Florea S."/>
            <person name="Glenn A.E."/>
            <person name="Gordon A."/>
            <person name="Gueldener U."/>
            <person name="Harris D.R."/>
            <person name="Hollin W."/>
            <person name="Jaromczyk J."/>
            <person name="Johnson R.D."/>
            <person name="Khan A.K."/>
            <person name="Leistner E."/>
            <person name="Leuchtmann A."/>
            <person name="Li C."/>
            <person name="Liu J."/>
            <person name="Liu J."/>
            <person name="Liu M."/>
            <person name="Mace W."/>
            <person name="Machado C."/>
            <person name="Nagabhyru P."/>
            <person name="Pan J."/>
            <person name="Schmid J."/>
            <person name="Sugawara K."/>
            <person name="Steiner U."/>
            <person name="Takach J.E."/>
            <person name="Tanaka E."/>
            <person name="Webb J.S."/>
            <person name="Wilson E.V."/>
            <person name="Wiseman J.L."/>
            <person name="Yoshida R."/>
            <person name="Zeng Z."/>
        </authorList>
    </citation>
    <scope>NUCLEOTIDE SEQUENCE [LARGE SCALE GENOMIC DNA]</scope>
    <source>
        <strain evidence="7 8">20.1</strain>
    </source>
</reference>
<keyword evidence="4" id="KW-0812">Transmembrane</keyword>
<accession>M1W490</accession>
<name>M1W490_CLAP2</name>
<feature type="transmembrane region" description="Helical" evidence="4">
    <location>
        <begin position="849"/>
        <end position="870"/>
    </location>
</feature>
<dbReference type="SUPFAM" id="SSF53474">
    <property type="entry name" value="alpha/beta-Hydrolases"/>
    <property type="match status" value="1"/>
</dbReference>
<evidence type="ECO:0000313" key="7">
    <source>
        <dbReference type="EMBL" id="CCE26538.1"/>
    </source>
</evidence>
<organism evidence="7 8">
    <name type="scientific">Claviceps purpurea (strain 20.1)</name>
    <name type="common">Ergot fungus</name>
    <name type="synonym">Sphacelia segetum</name>
    <dbReference type="NCBI Taxonomy" id="1111077"/>
    <lineage>
        <taxon>Eukaryota</taxon>
        <taxon>Fungi</taxon>
        <taxon>Dikarya</taxon>
        <taxon>Ascomycota</taxon>
        <taxon>Pezizomycotina</taxon>
        <taxon>Sordariomycetes</taxon>
        <taxon>Hypocreomycetidae</taxon>
        <taxon>Hypocreales</taxon>
        <taxon>Clavicipitaceae</taxon>
        <taxon>Claviceps</taxon>
    </lineage>
</organism>
<dbReference type="FunFam" id="3.40.50.300:FF:001227">
    <property type="entry name" value="Dephospho-CoA kinase CAB5"/>
    <property type="match status" value="1"/>
</dbReference>
<dbReference type="eggNOG" id="KOG3220">
    <property type="taxonomic scope" value="Eukaryota"/>
</dbReference>
<evidence type="ECO:0000256" key="1">
    <source>
        <dbReference type="ARBA" id="ARBA00022741"/>
    </source>
</evidence>
<keyword evidence="8" id="KW-1185">Reference proteome</keyword>
<evidence type="ECO:0000256" key="4">
    <source>
        <dbReference type="SAM" id="Phobius"/>
    </source>
</evidence>
<keyword evidence="4" id="KW-0472">Membrane</keyword>
<feature type="chain" id="PRO_5004019012" description="Peptidase S33 tripeptidyl aminopeptidase-like C-terminal domain-containing protein" evidence="5">
    <location>
        <begin position="19"/>
        <end position="890"/>
    </location>
</feature>
<feature type="domain" description="Peptidase S33 tripeptidyl aminopeptidase-like C-terminal" evidence="6">
    <location>
        <begin position="500"/>
        <end position="583"/>
    </location>
</feature>
<dbReference type="InterPro" id="IPR013595">
    <property type="entry name" value="Pept_S33_TAP-like_C"/>
</dbReference>
<evidence type="ECO:0000256" key="5">
    <source>
        <dbReference type="SAM" id="SignalP"/>
    </source>
</evidence>
<dbReference type="VEuPathDB" id="FungiDB:CPUR_00006"/>
<dbReference type="SUPFAM" id="SSF52540">
    <property type="entry name" value="P-loop containing nucleoside triphosphate hydrolases"/>
    <property type="match status" value="1"/>
</dbReference>
<keyword evidence="2" id="KW-0067">ATP-binding</keyword>
<evidence type="ECO:0000256" key="2">
    <source>
        <dbReference type="ARBA" id="ARBA00022840"/>
    </source>
</evidence>
<dbReference type="InterPro" id="IPR027417">
    <property type="entry name" value="P-loop_NTPase"/>
</dbReference>
<dbReference type="GO" id="GO:0015937">
    <property type="term" value="P:coenzyme A biosynthetic process"/>
    <property type="evidence" value="ECO:0007669"/>
    <property type="project" value="InterPro"/>
</dbReference>
<evidence type="ECO:0000313" key="8">
    <source>
        <dbReference type="Proteomes" id="UP000016801"/>
    </source>
</evidence>
<protein>
    <recommendedName>
        <fullName evidence="6">Peptidase S33 tripeptidyl aminopeptidase-like C-terminal domain-containing protein</fullName>
    </recommendedName>
</protein>
<dbReference type="GO" id="GO:0005524">
    <property type="term" value="F:ATP binding"/>
    <property type="evidence" value="ECO:0007669"/>
    <property type="project" value="UniProtKB-KW"/>
</dbReference>
<dbReference type="GO" id="GO:0004140">
    <property type="term" value="F:dephospho-CoA kinase activity"/>
    <property type="evidence" value="ECO:0007669"/>
    <property type="project" value="InterPro"/>
</dbReference>
<dbReference type="InterPro" id="IPR001977">
    <property type="entry name" value="Depp_CoAkinase"/>
</dbReference>
<evidence type="ECO:0000259" key="6">
    <source>
        <dbReference type="Pfam" id="PF08386"/>
    </source>
</evidence>
<dbReference type="Gene3D" id="3.40.50.1820">
    <property type="entry name" value="alpha/beta hydrolase"/>
    <property type="match status" value="1"/>
</dbReference>
<dbReference type="HAMAP" id="MF_00376">
    <property type="entry name" value="Dephospho_CoA_kinase"/>
    <property type="match status" value="1"/>
</dbReference>
<feature type="signal peptide" evidence="5">
    <location>
        <begin position="1"/>
        <end position="18"/>
    </location>
</feature>
<dbReference type="PANTHER" id="PTHR10695:SF46">
    <property type="entry name" value="BIFUNCTIONAL COENZYME A SYNTHASE-RELATED"/>
    <property type="match status" value="1"/>
</dbReference>
<dbReference type="STRING" id="1111077.M1W490"/>
<dbReference type="CDD" id="cd02022">
    <property type="entry name" value="DPCK"/>
    <property type="match status" value="1"/>
</dbReference>